<evidence type="ECO:0000256" key="1">
    <source>
        <dbReference type="SAM" id="MobiDB-lite"/>
    </source>
</evidence>
<evidence type="ECO:0000313" key="3">
    <source>
        <dbReference type="Proteomes" id="UP001519460"/>
    </source>
</evidence>
<organism evidence="2 3">
    <name type="scientific">Batillaria attramentaria</name>
    <dbReference type="NCBI Taxonomy" id="370345"/>
    <lineage>
        <taxon>Eukaryota</taxon>
        <taxon>Metazoa</taxon>
        <taxon>Spiralia</taxon>
        <taxon>Lophotrochozoa</taxon>
        <taxon>Mollusca</taxon>
        <taxon>Gastropoda</taxon>
        <taxon>Caenogastropoda</taxon>
        <taxon>Sorbeoconcha</taxon>
        <taxon>Cerithioidea</taxon>
        <taxon>Batillariidae</taxon>
        <taxon>Batillaria</taxon>
    </lineage>
</organism>
<gene>
    <name evidence="2" type="ORF">BaRGS_00032142</name>
</gene>
<feature type="region of interest" description="Disordered" evidence="1">
    <location>
        <begin position="39"/>
        <end position="80"/>
    </location>
</feature>
<proteinExistence type="predicted"/>
<accession>A0ABD0JPF0</accession>
<evidence type="ECO:0000313" key="2">
    <source>
        <dbReference type="EMBL" id="KAK7476596.1"/>
    </source>
</evidence>
<sequence>MEGHMAPAVPTAPPLPSWLDSLCSQIDAFSDVSLPQVFTPREQCPSEPVQSSSEMSGKRHRTHSDTWENKKDENTLPAGVPAANIHTWTSASVPQIRTLEKSVGGGLARRTTCSKNSVWDAIPSNSSSAHITQPWLSQVPGASVKEGTVPKQHFMTEKSPVGHDFREPQHTVKSATVVRGQETVLAAR</sequence>
<protein>
    <submittedName>
        <fullName evidence="2">Uncharacterized protein</fullName>
    </submittedName>
</protein>
<dbReference type="Proteomes" id="UP001519460">
    <property type="component" value="Unassembled WGS sequence"/>
</dbReference>
<comment type="caution">
    <text evidence="2">The sequence shown here is derived from an EMBL/GenBank/DDBJ whole genome shotgun (WGS) entry which is preliminary data.</text>
</comment>
<name>A0ABD0JPF0_9CAEN</name>
<dbReference type="AlphaFoldDB" id="A0ABD0JPF0"/>
<keyword evidence="3" id="KW-1185">Reference proteome</keyword>
<dbReference type="EMBL" id="JACVVK020000371">
    <property type="protein sequence ID" value="KAK7476596.1"/>
    <property type="molecule type" value="Genomic_DNA"/>
</dbReference>
<feature type="compositionally biased region" description="Basic and acidic residues" evidence="1">
    <location>
        <begin position="63"/>
        <end position="74"/>
    </location>
</feature>
<reference evidence="2 3" key="1">
    <citation type="journal article" date="2023" name="Sci. Data">
        <title>Genome assembly of the Korean intertidal mud-creeper Batillaria attramentaria.</title>
        <authorList>
            <person name="Patra A.K."/>
            <person name="Ho P.T."/>
            <person name="Jun S."/>
            <person name="Lee S.J."/>
            <person name="Kim Y."/>
            <person name="Won Y.J."/>
        </authorList>
    </citation>
    <scope>NUCLEOTIDE SEQUENCE [LARGE SCALE GENOMIC DNA]</scope>
    <source>
        <strain evidence="2">Wonlab-2016</strain>
    </source>
</reference>